<gene>
    <name evidence="1" type="ORF">B6N60_03838</name>
</gene>
<dbReference type="EMBL" id="CP021056">
    <property type="protein sequence ID" value="QXE25128.1"/>
    <property type="molecule type" value="Genomic_DNA"/>
</dbReference>
<dbReference type="AlphaFoldDB" id="A0A975TAC3"/>
<dbReference type="KEGG" id="rsin:B6N60_03838"/>
<organism evidence="1 2">
    <name type="scientific">Richelia sinica FACHB-800</name>
    <dbReference type="NCBI Taxonomy" id="1357546"/>
    <lineage>
        <taxon>Bacteria</taxon>
        <taxon>Bacillati</taxon>
        <taxon>Cyanobacteriota</taxon>
        <taxon>Cyanophyceae</taxon>
        <taxon>Nostocales</taxon>
        <taxon>Nostocaceae</taxon>
        <taxon>Richelia</taxon>
    </lineage>
</organism>
<evidence type="ECO:0000313" key="2">
    <source>
        <dbReference type="Proteomes" id="UP000683511"/>
    </source>
</evidence>
<accession>A0A975TAC3</accession>
<dbReference type="Proteomes" id="UP000683511">
    <property type="component" value="Chromosome"/>
</dbReference>
<keyword evidence="2" id="KW-1185">Reference proteome</keyword>
<sequence length="37" mass="3784">MRFACCLGGYGSERKLGACGAGGASLGSWFDLKVCLV</sequence>
<proteinExistence type="predicted"/>
<name>A0A975TAC3_9NOST</name>
<evidence type="ECO:0000313" key="1">
    <source>
        <dbReference type="EMBL" id="QXE25128.1"/>
    </source>
</evidence>
<reference evidence="1" key="1">
    <citation type="submission" date="2017-04" db="EMBL/GenBank/DDBJ databases">
        <title>Genome deletions in a multicellular cyanobacterial endosymbiont for morphological adaptation in marine diatoms.</title>
        <authorList>
            <person name="Wang Y."/>
            <person name="Gao H."/>
            <person name="Li R."/>
            <person name="Xu X."/>
        </authorList>
    </citation>
    <scope>NUCLEOTIDE SEQUENCE</scope>
    <source>
        <strain evidence="1">FACHB 800</strain>
    </source>
</reference>
<protein>
    <submittedName>
        <fullName evidence="1">Uncharacterized protein</fullName>
    </submittedName>
</protein>